<evidence type="ECO:0000256" key="2">
    <source>
        <dbReference type="ARBA" id="ARBA00022692"/>
    </source>
</evidence>
<feature type="transmembrane region" description="Helical" evidence="6">
    <location>
        <begin position="177"/>
        <end position="203"/>
    </location>
</feature>
<reference evidence="7" key="1">
    <citation type="submission" date="2023-01" db="EMBL/GenBank/DDBJ databases">
        <authorList>
            <person name="Piombo E."/>
        </authorList>
    </citation>
    <scope>NUCLEOTIDE SEQUENCE</scope>
</reference>
<accession>A0AA35MFA6</accession>
<proteinExistence type="predicted"/>
<dbReference type="Gene3D" id="1.20.1070.10">
    <property type="entry name" value="Rhodopsin 7-helix transmembrane proteins"/>
    <property type="match status" value="1"/>
</dbReference>
<feature type="transmembrane region" description="Helical" evidence="6">
    <location>
        <begin position="376"/>
        <end position="397"/>
    </location>
</feature>
<keyword evidence="2 6" id="KW-0812">Transmembrane</keyword>
<organism evidence="7 8">
    <name type="scientific">Clonostachys chloroleuca</name>
    <dbReference type="NCBI Taxonomy" id="1926264"/>
    <lineage>
        <taxon>Eukaryota</taxon>
        <taxon>Fungi</taxon>
        <taxon>Dikarya</taxon>
        <taxon>Ascomycota</taxon>
        <taxon>Pezizomycotina</taxon>
        <taxon>Sordariomycetes</taxon>
        <taxon>Hypocreomycetidae</taxon>
        <taxon>Hypocreales</taxon>
        <taxon>Bionectriaceae</taxon>
        <taxon>Clonostachys</taxon>
    </lineage>
</organism>
<evidence type="ECO:0000256" key="6">
    <source>
        <dbReference type="SAM" id="Phobius"/>
    </source>
</evidence>
<comment type="caution">
    <text evidence="7">The sequence shown here is derived from an EMBL/GenBank/DDBJ whole genome shotgun (WGS) entry which is preliminary data.</text>
</comment>
<dbReference type="EMBL" id="CABFNP030001266">
    <property type="protein sequence ID" value="CAI6095724.1"/>
    <property type="molecule type" value="Genomic_DNA"/>
</dbReference>
<dbReference type="Proteomes" id="UP001160390">
    <property type="component" value="Unassembled WGS sequence"/>
</dbReference>
<evidence type="ECO:0000256" key="4">
    <source>
        <dbReference type="ARBA" id="ARBA00023136"/>
    </source>
</evidence>
<dbReference type="GO" id="GO:0007189">
    <property type="term" value="P:adenylate cyclase-activating G protein-coupled receptor signaling pathway"/>
    <property type="evidence" value="ECO:0007669"/>
    <property type="project" value="TreeGrafter"/>
</dbReference>
<feature type="transmembrane region" description="Helical" evidence="6">
    <location>
        <begin position="305"/>
        <end position="326"/>
    </location>
</feature>
<evidence type="ECO:0000256" key="1">
    <source>
        <dbReference type="ARBA" id="ARBA00004141"/>
    </source>
</evidence>
<evidence type="ECO:0000256" key="5">
    <source>
        <dbReference type="SAM" id="MobiDB-lite"/>
    </source>
</evidence>
<feature type="compositionally biased region" description="Basic and acidic residues" evidence="5">
    <location>
        <begin position="522"/>
        <end position="531"/>
    </location>
</feature>
<feature type="transmembrane region" description="Helical" evidence="6">
    <location>
        <begin position="139"/>
        <end position="165"/>
    </location>
</feature>
<keyword evidence="4 6" id="KW-0472">Membrane</keyword>
<dbReference type="GO" id="GO:0004930">
    <property type="term" value="F:G protein-coupled receptor activity"/>
    <property type="evidence" value="ECO:0007669"/>
    <property type="project" value="TreeGrafter"/>
</dbReference>
<evidence type="ECO:0000313" key="7">
    <source>
        <dbReference type="EMBL" id="CAI6095724.1"/>
    </source>
</evidence>
<keyword evidence="3 6" id="KW-1133">Transmembrane helix</keyword>
<feature type="transmembrane region" description="Helical" evidence="6">
    <location>
        <begin position="347"/>
        <end position="370"/>
    </location>
</feature>
<evidence type="ECO:0000313" key="8">
    <source>
        <dbReference type="Proteomes" id="UP001160390"/>
    </source>
</evidence>
<dbReference type="AlphaFoldDB" id="A0AA35MFA6"/>
<protein>
    <submittedName>
        <fullName evidence="7">Uncharacterized protein</fullName>
    </submittedName>
</protein>
<gene>
    <name evidence="7" type="ORF">CCHLO57077_00005365</name>
</gene>
<dbReference type="SUPFAM" id="SSF81321">
    <property type="entry name" value="Family A G protein-coupled receptor-like"/>
    <property type="match status" value="1"/>
</dbReference>
<dbReference type="GO" id="GO:0005886">
    <property type="term" value="C:plasma membrane"/>
    <property type="evidence" value="ECO:0007669"/>
    <property type="project" value="TreeGrafter"/>
</dbReference>
<comment type="subcellular location">
    <subcellularLocation>
        <location evidence="1">Membrane</location>
        <topology evidence="1">Multi-pass membrane protein</topology>
    </subcellularLocation>
</comment>
<feature type="region of interest" description="Disordered" evidence="5">
    <location>
        <begin position="504"/>
        <end position="531"/>
    </location>
</feature>
<keyword evidence="8" id="KW-1185">Reference proteome</keyword>
<sequence length="531" mass="58951">MNSSSMDLLGTELVSQTIRTTTQLTYLDNNTDSQSLTNLSSSEHQSLRHGLIAISVLSAISLTLSSSLFTYLTYKLISWKLNKRERARILVSNVPDVPPVPNLDFQDGPFVADSQTAKIAHEAHIRQIRSVENEAPNQFLILIYNLLLADIHQAIGFFISVVWLSKDGIYIDSPACFVQALFIPNGDLAASCFITLIAIHTYLSVVRQYQPPQRVLNGAIIFMWVFVWGMSAIPILATNNGKVAGGFFVRAGAWVSHFSRFYAGVDDFLLGQQRNCMPPPLSNPSPFFQCWITRYYENLRLLTHYLFIFIAIIVTSGLYIATYISLRRQMQLKAAMPHVQLNHNPVFLIYPLIYVICTLPLAVGRVATMASATVPIAYYCFAGAAMVSNGLLDCILFSSTRHSIVFGAADQIGIKDTGLDTFSFMRTPASKFGNNVWIQGGPSGNRSEGWSGVGGWWQARIGRDGSRGTPPRSVSQESLRAGELNDLAIQMNVVTTMTVEVDPERRINRHQSESLSAASDDTTIKRTERQF</sequence>
<evidence type="ECO:0000256" key="3">
    <source>
        <dbReference type="ARBA" id="ARBA00022989"/>
    </source>
</evidence>
<name>A0AA35MFA6_9HYPO</name>
<feature type="transmembrane region" description="Helical" evidence="6">
    <location>
        <begin position="215"/>
        <end position="237"/>
    </location>
</feature>
<dbReference type="PANTHER" id="PTHR23112:SF37">
    <property type="entry name" value="G PROTEIN-COUPLED RECEPTOR GPR1"/>
    <property type="match status" value="1"/>
</dbReference>
<dbReference type="PANTHER" id="PTHR23112">
    <property type="entry name" value="G PROTEIN-COUPLED RECEPTOR 157-RELATED"/>
    <property type="match status" value="1"/>
</dbReference>
<feature type="transmembrane region" description="Helical" evidence="6">
    <location>
        <begin position="51"/>
        <end position="74"/>
    </location>
</feature>